<organism evidence="1 2">
    <name type="scientific">Megaselia scalaris</name>
    <name type="common">Humpbacked fly</name>
    <name type="synonym">Phora scalaris</name>
    <dbReference type="NCBI Taxonomy" id="36166"/>
    <lineage>
        <taxon>Eukaryota</taxon>
        <taxon>Metazoa</taxon>
        <taxon>Ecdysozoa</taxon>
        <taxon>Arthropoda</taxon>
        <taxon>Hexapoda</taxon>
        <taxon>Insecta</taxon>
        <taxon>Pterygota</taxon>
        <taxon>Neoptera</taxon>
        <taxon>Endopterygota</taxon>
        <taxon>Diptera</taxon>
        <taxon>Brachycera</taxon>
        <taxon>Muscomorpha</taxon>
        <taxon>Platypezoidea</taxon>
        <taxon>Phoridae</taxon>
        <taxon>Megaseliini</taxon>
        <taxon>Megaselia</taxon>
    </lineage>
</organism>
<dbReference type="Proteomes" id="UP000015102">
    <property type="component" value="Unassembled WGS sequence"/>
</dbReference>
<dbReference type="AlphaFoldDB" id="T1GLZ7"/>
<accession>T1GLZ7</accession>
<keyword evidence="2" id="KW-1185">Reference proteome</keyword>
<dbReference type="EMBL" id="CAQQ02188423">
    <property type="status" value="NOT_ANNOTATED_CDS"/>
    <property type="molecule type" value="Genomic_DNA"/>
</dbReference>
<protein>
    <submittedName>
        <fullName evidence="1">Uncharacterized protein</fullName>
    </submittedName>
</protein>
<evidence type="ECO:0000313" key="2">
    <source>
        <dbReference type="Proteomes" id="UP000015102"/>
    </source>
</evidence>
<dbReference type="EnsemblMetazoa" id="MESCA004564-RA">
    <property type="protein sequence ID" value="MESCA004564-PA"/>
    <property type="gene ID" value="MESCA004564"/>
</dbReference>
<dbReference type="EMBL" id="CAQQ02188425">
    <property type="status" value="NOT_ANNOTATED_CDS"/>
    <property type="molecule type" value="Genomic_DNA"/>
</dbReference>
<reference evidence="2" key="1">
    <citation type="submission" date="2013-02" db="EMBL/GenBank/DDBJ databases">
        <authorList>
            <person name="Hughes D."/>
        </authorList>
    </citation>
    <scope>NUCLEOTIDE SEQUENCE</scope>
    <source>
        <strain>Durham</strain>
        <strain evidence="2">NC isolate 2 -- Noor lab</strain>
    </source>
</reference>
<sequence length="67" mass="7943">MILENNMPRILNRKGIHCNRDGHEMDNEIKMEGTRGRGRQRTRWVDLVGRDAKELGIPNWRLQLMIC</sequence>
<proteinExistence type="predicted"/>
<evidence type="ECO:0000313" key="1">
    <source>
        <dbReference type="EnsemblMetazoa" id="MESCA004564-PA"/>
    </source>
</evidence>
<reference evidence="1" key="2">
    <citation type="submission" date="2015-06" db="UniProtKB">
        <authorList>
            <consortium name="EnsemblMetazoa"/>
        </authorList>
    </citation>
    <scope>IDENTIFICATION</scope>
</reference>
<name>T1GLZ7_MEGSC</name>
<dbReference type="EMBL" id="CAQQ02188424">
    <property type="status" value="NOT_ANNOTATED_CDS"/>
    <property type="molecule type" value="Genomic_DNA"/>
</dbReference>
<dbReference type="HOGENOM" id="CLU_2815383_0_0_1"/>